<proteinExistence type="predicted"/>
<dbReference type="AlphaFoldDB" id="A0A0K1ESV1"/>
<feature type="modified residue" description="Phosphohistidine" evidence="1">
    <location>
        <position position="70"/>
    </location>
</feature>
<dbReference type="SUPFAM" id="SSF47226">
    <property type="entry name" value="Histidine-containing phosphotransfer domain, HPT domain"/>
    <property type="match status" value="1"/>
</dbReference>
<dbReference type="Proteomes" id="UP000067626">
    <property type="component" value="Chromosome"/>
</dbReference>
<dbReference type="KEGG" id="ccro:CMC5_079520"/>
<dbReference type="SMART" id="SM00073">
    <property type="entry name" value="HPT"/>
    <property type="match status" value="1"/>
</dbReference>
<sequence>MTQPHDPGPPPPRPDRAAAIRAALEEMRSEYRAVVPQQLDEIAVHLAQARSGGDEASVAEALTQMRRLAHRIRGTAGSFGWVSLSQAAGAIEDALEEGAVSLPDETTLHLAAALEEARAAVAVGLS</sequence>
<evidence type="ECO:0000256" key="1">
    <source>
        <dbReference type="PROSITE-ProRule" id="PRU00110"/>
    </source>
</evidence>
<organism evidence="3 4">
    <name type="scientific">Chondromyces crocatus</name>
    <dbReference type="NCBI Taxonomy" id="52"/>
    <lineage>
        <taxon>Bacteria</taxon>
        <taxon>Pseudomonadati</taxon>
        <taxon>Myxococcota</taxon>
        <taxon>Polyangia</taxon>
        <taxon>Polyangiales</taxon>
        <taxon>Polyangiaceae</taxon>
        <taxon>Chondromyces</taxon>
    </lineage>
</organism>
<dbReference type="GO" id="GO:0004672">
    <property type="term" value="F:protein kinase activity"/>
    <property type="evidence" value="ECO:0007669"/>
    <property type="project" value="UniProtKB-ARBA"/>
</dbReference>
<dbReference type="EMBL" id="CP012159">
    <property type="protein sequence ID" value="AKT43717.1"/>
    <property type="molecule type" value="Genomic_DNA"/>
</dbReference>
<keyword evidence="4" id="KW-1185">Reference proteome</keyword>
<dbReference type="PROSITE" id="PS50894">
    <property type="entry name" value="HPT"/>
    <property type="match status" value="1"/>
</dbReference>
<evidence type="ECO:0000313" key="4">
    <source>
        <dbReference type="Proteomes" id="UP000067626"/>
    </source>
</evidence>
<dbReference type="Gene3D" id="1.20.120.160">
    <property type="entry name" value="HPT domain"/>
    <property type="match status" value="1"/>
</dbReference>
<feature type="domain" description="HPt" evidence="2">
    <location>
        <begin position="24"/>
        <end position="126"/>
    </location>
</feature>
<reference evidence="3 4" key="1">
    <citation type="submission" date="2015-07" db="EMBL/GenBank/DDBJ databases">
        <title>Genome analysis of myxobacterium Chondromyces crocatus Cm c5 reveals a high potential for natural compound synthesis and the genetic basis for the loss of fruiting body formation.</title>
        <authorList>
            <person name="Zaburannyi N."/>
            <person name="Bunk B."/>
            <person name="Maier J."/>
            <person name="Overmann J."/>
            <person name="Mueller R."/>
        </authorList>
    </citation>
    <scope>NUCLEOTIDE SEQUENCE [LARGE SCALE GENOMIC DNA]</scope>
    <source>
        <strain evidence="3 4">Cm c5</strain>
    </source>
</reference>
<dbReference type="InterPro" id="IPR008207">
    <property type="entry name" value="Sig_transdc_His_kin_Hpt_dom"/>
</dbReference>
<protein>
    <recommendedName>
        <fullName evidence="2">HPt domain-containing protein</fullName>
    </recommendedName>
</protein>
<accession>A0A0K1ESV1</accession>
<name>A0A0K1ESV1_CHOCO</name>
<dbReference type="STRING" id="52.CMC5_079520"/>
<dbReference type="Pfam" id="PF01627">
    <property type="entry name" value="Hpt"/>
    <property type="match status" value="1"/>
</dbReference>
<dbReference type="GO" id="GO:0000160">
    <property type="term" value="P:phosphorelay signal transduction system"/>
    <property type="evidence" value="ECO:0007669"/>
    <property type="project" value="InterPro"/>
</dbReference>
<dbReference type="RefSeq" id="WP_050435146.1">
    <property type="nucleotide sequence ID" value="NZ_CP012159.1"/>
</dbReference>
<evidence type="ECO:0000313" key="3">
    <source>
        <dbReference type="EMBL" id="AKT43717.1"/>
    </source>
</evidence>
<dbReference type="InterPro" id="IPR036641">
    <property type="entry name" value="HPT_dom_sf"/>
</dbReference>
<evidence type="ECO:0000259" key="2">
    <source>
        <dbReference type="PROSITE" id="PS50894"/>
    </source>
</evidence>
<keyword evidence="1" id="KW-0597">Phosphoprotein</keyword>
<gene>
    <name evidence="3" type="ORF">CMC5_079520</name>
</gene>